<keyword evidence="3" id="KW-1185">Reference proteome</keyword>
<feature type="compositionally biased region" description="Polar residues" evidence="1">
    <location>
        <begin position="339"/>
        <end position="349"/>
    </location>
</feature>
<dbReference type="AlphaFoldDB" id="A0A167J6A8"/>
<evidence type="ECO:0000256" key="1">
    <source>
        <dbReference type="SAM" id="MobiDB-lite"/>
    </source>
</evidence>
<evidence type="ECO:0000313" key="2">
    <source>
        <dbReference type="EMBL" id="OAD65257.1"/>
    </source>
</evidence>
<dbReference type="GeneID" id="29000587"/>
<name>A0A167J6A8_PHYB8</name>
<proteinExistence type="predicted"/>
<dbReference type="VEuPathDB" id="FungiDB:PHYBLDRAFT_189594"/>
<protein>
    <submittedName>
        <fullName evidence="2">Uncharacterized protein</fullName>
    </submittedName>
</protein>
<gene>
    <name evidence="2" type="ORF">PHYBLDRAFT_189594</name>
</gene>
<feature type="region of interest" description="Disordered" evidence="1">
    <location>
        <begin position="332"/>
        <end position="353"/>
    </location>
</feature>
<reference evidence="3" key="1">
    <citation type="submission" date="2015-06" db="EMBL/GenBank/DDBJ databases">
        <title>Expansion of signal transduction pathways in fungi by whole-genome duplication.</title>
        <authorList>
            <consortium name="DOE Joint Genome Institute"/>
            <person name="Corrochano L.M."/>
            <person name="Kuo A."/>
            <person name="Marcet-Houben M."/>
            <person name="Polaino S."/>
            <person name="Salamov A."/>
            <person name="Villalobos J.M."/>
            <person name="Alvarez M.I."/>
            <person name="Avalos J."/>
            <person name="Benito E.P."/>
            <person name="Benoit I."/>
            <person name="Burger G."/>
            <person name="Camino L.P."/>
            <person name="Canovas D."/>
            <person name="Cerda-Olmedo E."/>
            <person name="Cheng J.-F."/>
            <person name="Dominguez A."/>
            <person name="Elias M."/>
            <person name="Eslava A.P."/>
            <person name="Glaser F."/>
            <person name="Grimwood J."/>
            <person name="Gutierrez G."/>
            <person name="Heitman J."/>
            <person name="Henrissat B."/>
            <person name="Iturriaga E.A."/>
            <person name="Lang B.F."/>
            <person name="Lavin J.L."/>
            <person name="Lee S."/>
            <person name="Li W."/>
            <person name="Lindquist E."/>
            <person name="Lopez-Garcia S."/>
            <person name="Luque E.M."/>
            <person name="Marcos A.T."/>
            <person name="Martin J."/>
            <person name="McCluskey K."/>
            <person name="Medina H.R."/>
            <person name="Miralles-Duran A."/>
            <person name="Miyazaki A."/>
            <person name="Munoz-Torres E."/>
            <person name="Oguiza J.A."/>
            <person name="Ohm R."/>
            <person name="Olmedo M."/>
            <person name="Orejas M."/>
            <person name="Ortiz-Castellanos L."/>
            <person name="Pisabarro A.G."/>
            <person name="Rodriguez-Romero J."/>
            <person name="Ruiz-Herrera J."/>
            <person name="Ruiz-Vazquez R."/>
            <person name="Sanz C."/>
            <person name="Schackwitz W."/>
            <person name="Schmutz J."/>
            <person name="Shahriari M."/>
            <person name="Shelest E."/>
            <person name="Silva-Franco F."/>
            <person name="Soanes D."/>
            <person name="Syed K."/>
            <person name="Tagua V.G."/>
            <person name="Talbot N.J."/>
            <person name="Thon M."/>
            <person name="De vries R.P."/>
            <person name="Wiebenga A."/>
            <person name="Yadav J.S."/>
            <person name="Braun E.L."/>
            <person name="Baker S."/>
            <person name="Garre V."/>
            <person name="Horwitz B."/>
            <person name="Torres-Martinez S."/>
            <person name="Idnurm A."/>
            <person name="Herrera-Estrella A."/>
            <person name="Gabaldon T."/>
            <person name="Grigoriev I.V."/>
        </authorList>
    </citation>
    <scope>NUCLEOTIDE SEQUENCE [LARGE SCALE GENOMIC DNA]</scope>
    <source>
        <strain evidence="3">NRRL 1555(-)</strain>
    </source>
</reference>
<dbReference type="InParanoid" id="A0A167J6A8"/>
<dbReference type="EMBL" id="KV441011">
    <property type="protein sequence ID" value="OAD65257.1"/>
    <property type="molecule type" value="Genomic_DNA"/>
</dbReference>
<sequence length="537" mass="61946">MFYQSQPEQRSNKQPDYKQEYDTRAANVLSGDQTSPNFQGKLILLEKGRVRWVITAALPRFDSNKIAHVLTLKVVLLYVVLKRFLTDNGTDFVSEAMRIGTTVIQEQLYPIEKKGLSPTYNLNAAIPPLVPRPRPSMIAIDVRPTLNTKPSNRKRQLGLDMFTIQKVTHLSEASPKFSPNYITLLQHLFRHTSSILTRHCTVIYPTPDIQLSDEFVMVDRRYTVREQAIPTFHRSDTRYTIDYSFGHVSFRPRLANTGIMHLSPCCTCRSFLTVDLAIQDHAPSYGTWRFNSFLSLKFRISTSSTGLTPQVQWNFFFKKRVIKLTAQEYDKQASRTHQKTTNSHQTQRVTVPRLSHSEDRRIESENIDYETVPAIEERHRYLFLWSNTPRLENDEQRKKYFFKVFCQRLISDNGWTIRILMTYLKALAFSSSTLDIMSLIAHRYVMSHTACKTLIFPSDDSSWFLRAEARYIVSDIMMGHRGMSTAPGDTHSKWPEFLDFMSYEVGLLVISAGKIQDPATSLESETFCDILLTTVTG</sequence>
<organism evidence="2 3">
    <name type="scientific">Phycomyces blakesleeanus (strain ATCC 8743b / DSM 1359 / FGSC 10004 / NBRC 33097 / NRRL 1555)</name>
    <dbReference type="NCBI Taxonomy" id="763407"/>
    <lineage>
        <taxon>Eukaryota</taxon>
        <taxon>Fungi</taxon>
        <taxon>Fungi incertae sedis</taxon>
        <taxon>Mucoromycota</taxon>
        <taxon>Mucoromycotina</taxon>
        <taxon>Mucoromycetes</taxon>
        <taxon>Mucorales</taxon>
        <taxon>Phycomycetaceae</taxon>
        <taxon>Phycomyces</taxon>
    </lineage>
</organism>
<evidence type="ECO:0000313" key="3">
    <source>
        <dbReference type="Proteomes" id="UP000077315"/>
    </source>
</evidence>
<dbReference type="RefSeq" id="XP_018283297.1">
    <property type="nucleotide sequence ID" value="XM_018439681.1"/>
</dbReference>
<dbReference type="Proteomes" id="UP000077315">
    <property type="component" value="Unassembled WGS sequence"/>
</dbReference>
<accession>A0A167J6A8</accession>